<dbReference type="AlphaFoldDB" id="M7P3S5"/>
<reference evidence="1 2" key="1">
    <citation type="journal article" date="2013" name="Genome Announc.">
        <title>Draft Genome Sequence of Methylophaga lonarensis MPLT, a Haloalkaliphilic (Non-Methane-Utilizing) Methylotroph.</title>
        <authorList>
            <person name="Shetty S.A."/>
            <person name="Marathe N.P."/>
            <person name="Munot H."/>
            <person name="Antony C.P."/>
            <person name="Dhotre D.P."/>
            <person name="Murrell J.C."/>
            <person name="Shouche Y.S."/>
        </authorList>
    </citation>
    <scope>NUCLEOTIDE SEQUENCE [LARGE SCALE GENOMIC DNA]</scope>
    <source>
        <strain evidence="1 2">MPL</strain>
    </source>
</reference>
<name>M7P3S5_9GAMM</name>
<dbReference type="RefSeq" id="WP_009725283.1">
    <property type="nucleotide sequence ID" value="NZ_APHR01000005.1"/>
</dbReference>
<sequence length="132" mass="14668">MTSHLEPMAKLPAGEAQSLLEALADWGPLTTIIIHAGSVFEFKGPFPRGTMAEGFYNLKGDTGFEGHLNLSLIDEIRLESKQHRGRDSYSFVFVNAQADVIFKVFLGRDSKGNIFEDQLQRFCEMQLASGTI</sequence>
<keyword evidence="2" id="KW-1185">Reference proteome</keyword>
<dbReference type="NCBIfam" id="TIGR04108">
    <property type="entry name" value="HutX"/>
    <property type="match status" value="1"/>
</dbReference>
<proteinExistence type="predicted"/>
<dbReference type="Proteomes" id="UP000012019">
    <property type="component" value="Unassembled WGS sequence"/>
</dbReference>
<dbReference type="EMBL" id="APHR01000005">
    <property type="protein sequence ID" value="EMR14166.1"/>
    <property type="molecule type" value="Genomic_DNA"/>
</dbReference>
<dbReference type="Pfam" id="PF06228">
    <property type="entry name" value="ChuX_HutX"/>
    <property type="match status" value="1"/>
</dbReference>
<dbReference type="Gene3D" id="3.40.1570.10">
    <property type="entry name" value="HemS/ChuS/ChuX like domains"/>
    <property type="match status" value="1"/>
</dbReference>
<gene>
    <name evidence="1" type="ORF">MPL1_01129</name>
</gene>
<dbReference type="PATRIC" id="fig|1286106.3.peg.228"/>
<dbReference type="OrthoDB" id="8781266at2"/>
<evidence type="ECO:0000313" key="2">
    <source>
        <dbReference type="Proteomes" id="UP000012019"/>
    </source>
</evidence>
<comment type="caution">
    <text evidence="1">The sequence shown here is derived from an EMBL/GenBank/DDBJ whole genome shotgun (WGS) entry which is preliminary data.</text>
</comment>
<evidence type="ECO:0000313" key="1">
    <source>
        <dbReference type="EMBL" id="EMR14166.1"/>
    </source>
</evidence>
<dbReference type="SUPFAM" id="SSF144064">
    <property type="entry name" value="Heme iron utilization protein-like"/>
    <property type="match status" value="1"/>
</dbReference>
<dbReference type="InterPro" id="IPR010413">
    <property type="entry name" value="HutX-like"/>
</dbReference>
<dbReference type="eggNOG" id="COG3721">
    <property type="taxonomic scope" value="Bacteria"/>
</dbReference>
<dbReference type="InterPro" id="IPR053733">
    <property type="entry name" value="Heme_Transport_Util_sf"/>
</dbReference>
<accession>M7P3S5</accession>
<protein>
    <submittedName>
        <fullName evidence="1">Putative heme iron utilization protein</fullName>
    </submittedName>
</protein>
<organism evidence="1 2">
    <name type="scientific">Methylophaga lonarensis MPL</name>
    <dbReference type="NCBI Taxonomy" id="1286106"/>
    <lineage>
        <taxon>Bacteria</taxon>
        <taxon>Pseudomonadati</taxon>
        <taxon>Pseudomonadota</taxon>
        <taxon>Gammaproteobacteria</taxon>
        <taxon>Thiotrichales</taxon>
        <taxon>Piscirickettsiaceae</taxon>
        <taxon>Methylophaga</taxon>
    </lineage>
</organism>
<dbReference type="STRING" id="1286106.MPL1_01129"/>